<evidence type="ECO:0000313" key="1">
    <source>
        <dbReference type="EMBL" id="MBV2360242.1"/>
    </source>
</evidence>
<comment type="caution">
    <text evidence="1">The sequence shown here is derived from an EMBL/GenBank/DDBJ whole genome shotgun (WGS) entry which is preliminary data.</text>
</comment>
<dbReference type="Pfam" id="PF14247">
    <property type="entry name" value="DUF4344"/>
    <property type="match status" value="2"/>
</dbReference>
<accession>A0ABS6N969</accession>
<organism evidence="1 2">
    <name type="scientific">Thalassococcus arenae</name>
    <dbReference type="NCBI Taxonomy" id="2851652"/>
    <lineage>
        <taxon>Bacteria</taxon>
        <taxon>Pseudomonadati</taxon>
        <taxon>Pseudomonadota</taxon>
        <taxon>Alphaproteobacteria</taxon>
        <taxon>Rhodobacterales</taxon>
        <taxon>Roseobacteraceae</taxon>
        <taxon>Thalassococcus</taxon>
    </lineage>
</organism>
<proteinExistence type="predicted"/>
<dbReference type="InterPro" id="IPR025644">
    <property type="entry name" value="DUF4344"/>
</dbReference>
<dbReference type="Proteomes" id="UP001166293">
    <property type="component" value="Unassembled WGS sequence"/>
</dbReference>
<gene>
    <name evidence="1" type="ORF">KUH32_10685</name>
</gene>
<evidence type="ECO:0000313" key="2">
    <source>
        <dbReference type="Proteomes" id="UP001166293"/>
    </source>
</evidence>
<sequence>MVDLLALPVFGQEEDAADVASVLLVEALHEADEALDLAYDASFGFAAEAMARDAEGHDVAWWDTHGPDEQRFFNTVCLFYGADPDGRDGFAQDMDLPEDRAETCEEEFQLAWDSWGPVFDDLEDASGDPITLVADGDSLSHRVAADLTDRLNAVFRWPEPLTLIVEPCDEANAYFYPDGREIVLCTEFEPYLRQLWRLSE</sequence>
<dbReference type="EMBL" id="JAHRWL010000001">
    <property type="protein sequence ID" value="MBV2360242.1"/>
    <property type="molecule type" value="Genomic_DNA"/>
</dbReference>
<protein>
    <submittedName>
        <fullName evidence="1">DUF4344 domain-containing metallopeptidase</fullName>
    </submittedName>
</protein>
<name>A0ABS6N969_9RHOB</name>
<keyword evidence="2" id="KW-1185">Reference proteome</keyword>
<reference evidence="1" key="1">
    <citation type="submission" date="2021-06" db="EMBL/GenBank/DDBJ databases">
        <title>Thalassococcus sp. CAU 1522 isolated from sea sand, Republic of Korea.</title>
        <authorList>
            <person name="Kim W."/>
        </authorList>
    </citation>
    <scope>NUCLEOTIDE SEQUENCE</scope>
    <source>
        <strain evidence="1">CAU 1522</strain>
    </source>
</reference>